<dbReference type="AlphaFoldDB" id="A0A8H4PDS0"/>
<comment type="caution">
    <text evidence="1">The sequence shown here is derived from an EMBL/GenBank/DDBJ whole genome shotgun (WGS) entry which is preliminary data.</text>
</comment>
<reference evidence="1 2" key="1">
    <citation type="submission" date="2020-01" db="EMBL/GenBank/DDBJ databases">
        <title>Identification and distribution of gene clusters putatively required for synthesis of sphingolipid metabolism inhibitors in phylogenetically diverse species of the filamentous fungus Fusarium.</title>
        <authorList>
            <person name="Kim H.-S."/>
            <person name="Busman M."/>
            <person name="Brown D.W."/>
            <person name="Divon H."/>
            <person name="Uhlig S."/>
            <person name="Proctor R.H."/>
        </authorList>
    </citation>
    <scope>NUCLEOTIDE SEQUENCE [LARGE SCALE GENOMIC DNA]</scope>
    <source>
        <strain evidence="1 2">NRRL 20459</strain>
    </source>
</reference>
<name>A0A8H4PDS0_9HYPO</name>
<evidence type="ECO:0000313" key="2">
    <source>
        <dbReference type="Proteomes" id="UP000554235"/>
    </source>
</evidence>
<evidence type="ECO:0000313" key="1">
    <source>
        <dbReference type="EMBL" id="KAF4471847.1"/>
    </source>
</evidence>
<accession>A0A8H4PDS0</accession>
<dbReference type="Proteomes" id="UP000554235">
    <property type="component" value="Unassembled WGS sequence"/>
</dbReference>
<proteinExistence type="predicted"/>
<dbReference type="EMBL" id="JAADYS010000158">
    <property type="protein sequence ID" value="KAF4471847.1"/>
    <property type="molecule type" value="Genomic_DNA"/>
</dbReference>
<sequence length="127" mass="13930">MKIETIRPRPSQQAVDGGFLAHPGGMDVLDPIAPCRIDAAFPIVLYPMLSFWSVGGSTRWNHLQNQRTTHSDVWEDTRKGCRAETDKSTPTDVEYFHQLSSMQVAAAAPKGLRASAGTVYSSAIELL</sequence>
<protein>
    <submittedName>
        <fullName evidence="1">Uncharacterized protein</fullName>
    </submittedName>
</protein>
<keyword evidence="2" id="KW-1185">Reference proteome</keyword>
<organism evidence="1 2">
    <name type="scientific">Fusarium albosuccineum</name>
    <dbReference type="NCBI Taxonomy" id="1237068"/>
    <lineage>
        <taxon>Eukaryota</taxon>
        <taxon>Fungi</taxon>
        <taxon>Dikarya</taxon>
        <taxon>Ascomycota</taxon>
        <taxon>Pezizomycotina</taxon>
        <taxon>Sordariomycetes</taxon>
        <taxon>Hypocreomycetidae</taxon>
        <taxon>Hypocreales</taxon>
        <taxon>Nectriaceae</taxon>
        <taxon>Fusarium</taxon>
        <taxon>Fusarium decemcellulare species complex</taxon>
    </lineage>
</organism>
<gene>
    <name evidence="1" type="ORF">FALBO_1235</name>
</gene>